<dbReference type="PRINTS" id="PR00133">
    <property type="entry name" value="GLHYDRLASE3"/>
</dbReference>
<dbReference type="InterPro" id="IPR036962">
    <property type="entry name" value="Glyco_hydro_3_N_sf"/>
</dbReference>
<reference evidence="5 6" key="1">
    <citation type="submission" date="2017-04" db="EMBL/GenBank/DDBJ databases">
        <title>Complete genome sequence of Burkholderia cenocepacia PC184 Midwest clone.</title>
        <authorList>
            <person name="Mulks M.H."/>
            <person name="Cooper V.S."/>
        </authorList>
    </citation>
    <scope>NUCLEOTIDE SEQUENCE [LARGE SCALE GENOMIC DNA]</scope>
    <source>
        <strain evidence="5 6">PC184 Mulks</strain>
    </source>
</reference>
<comment type="similarity">
    <text evidence="1">Belongs to the glycosyl hydrolase 3 family.</text>
</comment>
<dbReference type="PROSITE" id="PS51257">
    <property type="entry name" value="PROKAR_LIPOPROTEIN"/>
    <property type="match status" value="1"/>
</dbReference>
<feature type="domain" description="Fibronectin type III-like" evidence="4">
    <location>
        <begin position="724"/>
        <end position="797"/>
    </location>
</feature>
<gene>
    <name evidence="5" type="ORF">B9Z07_02410</name>
</gene>
<dbReference type="InterPro" id="IPR013783">
    <property type="entry name" value="Ig-like_fold"/>
</dbReference>
<evidence type="ECO:0000256" key="3">
    <source>
        <dbReference type="SAM" id="MobiDB-lite"/>
    </source>
</evidence>
<dbReference type="PANTHER" id="PTHR42715:SF10">
    <property type="entry name" value="BETA-GLUCOSIDASE"/>
    <property type="match status" value="1"/>
</dbReference>
<dbReference type="Pfam" id="PF00933">
    <property type="entry name" value="Glyco_hydro_3"/>
    <property type="match status" value="1"/>
</dbReference>
<feature type="region of interest" description="Disordered" evidence="3">
    <location>
        <begin position="26"/>
        <end position="46"/>
    </location>
</feature>
<dbReference type="SUPFAM" id="SSF51445">
    <property type="entry name" value="(Trans)glycosidases"/>
    <property type="match status" value="1"/>
</dbReference>
<dbReference type="SUPFAM" id="SSF52279">
    <property type="entry name" value="Beta-D-glucan exohydrolase, C-terminal domain"/>
    <property type="match status" value="1"/>
</dbReference>
<dbReference type="InterPro" id="IPR001764">
    <property type="entry name" value="Glyco_hydro_3_N"/>
</dbReference>
<dbReference type="Gene3D" id="3.40.50.1700">
    <property type="entry name" value="Glycoside hydrolase family 3 C-terminal domain"/>
    <property type="match status" value="1"/>
</dbReference>
<dbReference type="InterPro" id="IPR017853">
    <property type="entry name" value="GH"/>
</dbReference>
<evidence type="ECO:0000313" key="5">
    <source>
        <dbReference type="EMBL" id="AWG27827.1"/>
    </source>
</evidence>
<sequence length="808" mass="83323">MRNVVTRSGVCLAAGLTLMLSGCGGGDTNSTASSPTPSGNASPWMDTSLKPEQRAALLVAAMALPDKEAQLVGGPGVIAELPQCFGARHIPGLPKYHIPTLRITNGPVGIGQNDCVPAGSASSGAAALTSAASAKATALPSAIAVAASFDHAVATQFGDVIGKEGANLALHVFEAPGMNLARLPVGGRNFEYMGEDPYLTGTLGVAEIQAVQSHGMIAMAKHLVANEQETNRMTISENVDDRTLHELYMLPFEMAVKDGQVGAVMCSYNSVNGFSMCENKHILTDVLRGQWGFSGYVQSDFFAAHSTAGTMLAGLDNEMPGVIIPGVTTWWTPDKLNAALASGAIKTSDIDTALARRYTQMFKAGIFDRPLVQTPIDTVANGAVAKAIGEQSAVLLQNDGTLPLSKAVQNVVIVGKASQVFAQQAVAGGSSVGNPMGSGGGSSDVVALYTVSPLQGMRDVLANLGNSTTKVHLVLVDDANANATIDGTGSTFAAARSLIGSADAVVVMAGSISEEGADQTTFVDATGLNLDAGKYLNTLDWYGPKASALTTTGTVRSSNTLAMIQSVVAANPKTVLVLKDNAVEALDPTLLEGGASAPAAILEAWFPGQEDGHIVADLLFGVTNPSGKLPVTFPQVGQGFMDSISTVQYPGVAVNGVPTVTYTEGLNMGYRWYDAMGKQPAFEFGFGLSYTTFAIRNAAVSPGSNGTYNVTASVANTGKVAGAEVVQVYVGLPASSGEPPKRLVGFQKVFLNPGASQTVTVNIDPKATNHPLSTWDKDAQQWSPASGATTVYVGNSSRNVGSAGIITQ</sequence>
<dbReference type="RefSeq" id="WP_006479301.1">
    <property type="nucleotide sequence ID" value="NZ_CP021067.1"/>
</dbReference>
<dbReference type="Proteomes" id="UP000244809">
    <property type="component" value="Chromosome 1"/>
</dbReference>
<evidence type="ECO:0000256" key="2">
    <source>
        <dbReference type="ARBA" id="ARBA00022801"/>
    </source>
</evidence>
<dbReference type="SMART" id="SM01217">
    <property type="entry name" value="Fn3_like"/>
    <property type="match status" value="1"/>
</dbReference>
<dbReference type="GO" id="GO:0009251">
    <property type="term" value="P:glucan catabolic process"/>
    <property type="evidence" value="ECO:0007669"/>
    <property type="project" value="TreeGrafter"/>
</dbReference>
<dbReference type="InterPro" id="IPR026891">
    <property type="entry name" value="Fn3-like"/>
</dbReference>
<dbReference type="InterPro" id="IPR050288">
    <property type="entry name" value="Cellulose_deg_GH3"/>
</dbReference>
<protein>
    <submittedName>
        <fullName evidence="5">Beta-glucosidase</fullName>
    </submittedName>
</protein>
<dbReference type="InterPro" id="IPR036881">
    <property type="entry name" value="Glyco_hydro_3_C_sf"/>
</dbReference>
<organism evidence="5 6">
    <name type="scientific">Burkholderia cenocepacia</name>
    <dbReference type="NCBI Taxonomy" id="95486"/>
    <lineage>
        <taxon>Bacteria</taxon>
        <taxon>Pseudomonadati</taxon>
        <taxon>Pseudomonadota</taxon>
        <taxon>Betaproteobacteria</taxon>
        <taxon>Burkholderiales</taxon>
        <taxon>Burkholderiaceae</taxon>
        <taxon>Burkholderia</taxon>
        <taxon>Burkholderia cepacia complex</taxon>
    </lineage>
</organism>
<dbReference type="EMBL" id="CP021067">
    <property type="protein sequence ID" value="AWG27827.1"/>
    <property type="molecule type" value="Genomic_DNA"/>
</dbReference>
<dbReference type="Pfam" id="PF14310">
    <property type="entry name" value="Fn3-like"/>
    <property type="match status" value="1"/>
</dbReference>
<keyword evidence="2" id="KW-0378">Hydrolase</keyword>
<dbReference type="GO" id="GO:0008422">
    <property type="term" value="F:beta-glucosidase activity"/>
    <property type="evidence" value="ECO:0007669"/>
    <property type="project" value="TreeGrafter"/>
</dbReference>
<dbReference type="Gene3D" id="2.60.40.10">
    <property type="entry name" value="Immunoglobulins"/>
    <property type="match status" value="1"/>
</dbReference>
<evidence type="ECO:0000313" key="6">
    <source>
        <dbReference type="Proteomes" id="UP000244809"/>
    </source>
</evidence>
<evidence type="ECO:0000259" key="4">
    <source>
        <dbReference type="SMART" id="SM01217"/>
    </source>
</evidence>
<dbReference type="PANTHER" id="PTHR42715">
    <property type="entry name" value="BETA-GLUCOSIDASE"/>
    <property type="match status" value="1"/>
</dbReference>
<accession>A0AAD0IX31</accession>
<name>A0AAD0IX31_9BURK</name>
<proteinExistence type="inferred from homology"/>
<dbReference type="InterPro" id="IPR002772">
    <property type="entry name" value="Glyco_hydro_3_C"/>
</dbReference>
<feature type="compositionally biased region" description="Polar residues" evidence="3">
    <location>
        <begin position="28"/>
        <end position="41"/>
    </location>
</feature>
<dbReference type="AlphaFoldDB" id="A0AAD0IX31"/>
<evidence type="ECO:0000256" key="1">
    <source>
        <dbReference type="ARBA" id="ARBA00005336"/>
    </source>
</evidence>
<dbReference type="Gene3D" id="3.20.20.300">
    <property type="entry name" value="Glycoside hydrolase, family 3, N-terminal domain"/>
    <property type="match status" value="1"/>
</dbReference>
<dbReference type="Pfam" id="PF01915">
    <property type="entry name" value="Glyco_hydro_3_C"/>
    <property type="match status" value="1"/>
</dbReference>